<protein>
    <submittedName>
        <fullName evidence="2">Methylcobamide:CoM methyltransferase MtaA</fullName>
        <ecNumber evidence="2">2.1.1.246</ecNumber>
    </submittedName>
</protein>
<evidence type="ECO:0000313" key="2">
    <source>
        <dbReference type="EMBL" id="SCM81259.1"/>
    </source>
</evidence>
<dbReference type="GO" id="GO:1990088">
    <property type="term" value="F:[methyl-Co(III) methanol-specific corrinoid protein]:coenzyme M methyltransferase"/>
    <property type="evidence" value="ECO:0007669"/>
    <property type="project" value="UniProtKB-EC"/>
</dbReference>
<accession>A0A212LV25</accession>
<keyword evidence="2" id="KW-0489">Methyltransferase</keyword>
<dbReference type="Pfam" id="PF01208">
    <property type="entry name" value="URO-D"/>
    <property type="match status" value="1"/>
</dbReference>
<name>A0A212LV25_9FIRM</name>
<dbReference type="EC" id="2.1.1.246" evidence="2"/>
<organism evidence="2">
    <name type="scientific">uncultured Sporomusa sp</name>
    <dbReference type="NCBI Taxonomy" id="307249"/>
    <lineage>
        <taxon>Bacteria</taxon>
        <taxon>Bacillati</taxon>
        <taxon>Bacillota</taxon>
        <taxon>Negativicutes</taxon>
        <taxon>Selenomonadales</taxon>
        <taxon>Sporomusaceae</taxon>
        <taxon>Sporomusa</taxon>
        <taxon>environmental samples</taxon>
    </lineage>
</organism>
<reference evidence="2" key="1">
    <citation type="submission" date="2016-08" db="EMBL/GenBank/DDBJ databases">
        <authorList>
            <person name="Seilhamer J.J."/>
        </authorList>
    </citation>
    <scope>NUCLEOTIDE SEQUENCE</scope>
    <source>
        <strain evidence="2">86</strain>
    </source>
</reference>
<sequence>MIQDQMTPIERLTAYNLGNPVDRLPCVPIVGNTAARVIGVKVGELPANGKLLAQAQIAAYRRFGYDIIRIFTDLYGQAEAMGARVRYPEDETAYLDQPAIADISQLDRLTPADPYRDGNLPHQLEAMKIAIAEVGKEVTVTGALTCPFTNASFLIGAENLARLVGKNPDAVHYLCRLSLETCLNYAKAIIDTGCTPSLTDPMSSSTIISPQKFREFSFPYLKQLIDYIHSRSKPVTLHICGKTAKVWEQMAEAGADCISIDNAASLSEAKTKVGHKLRLMGNVQPSEIMLQGSTAAVRLAVLSGVREAYDNPKGYIVASGCSLPTETPFANIDAMLAATREIGYPITKEKLDLLEQRWSK</sequence>
<dbReference type="EMBL" id="FMJE01000003">
    <property type="protein sequence ID" value="SCM81259.1"/>
    <property type="molecule type" value="Genomic_DNA"/>
</dbReference>
<dbReference type="InterPro" id="IPR000257">
    <property type="entry name" value="Uroporphyrinogen_deCOase"/>
</dbReference>
<dbReference type="GO" id="GO:0032259">
    <property type="term" value="P:methylation"/>
    <property type="evidence" value="ECO:0007669"/>
    <property type="project" value="UniProtKB-KW"/>
</dbReference>
<dbReference type="PANTHER" id="PTHR47099">
    <property type="entry name" value="METHYLCOBAMIDE:COM METHYLTRANSFERASE MTBA"/>
    <property type="match status" value="1"/>
</dbReference>
<dbReference type="PANTHER" id="PTHR47099:SF1">
    <property type="entry name" value="METHYLCOBAMIDE:COM METHYLTRANSFERASE MTBA"/>
    <property type="match status" value="1"/>
</dbReference>
<evidence type="ECO:0000259" key="1">
    <source>
        <dbReference type="Pfam" id="PF01208"/>
    </source>
</evidence>
<dbReference type="GO" id="GO:0004853">
    <property type="term" value="F:uroporphyrinogen decarboxylase activity"/>
    <property type="evidence" value="ECO:0007669"/>
    <property type="project" value="InterPro"/>
</dbReference>
<dbReference type="SUPFAM" id="SSF51726">
    <property type="entry name" value="UROD/MetE-like"/>
    <property type="match status" value="1"/>
</dbReference>
<proteinExistence type="predicted"/>
<dbReference type="Gene3D" id="3.20.20.210">
    <property type="match status" value="1"/>
</dbReference>
<dbReference type="GO" id="GO:0006779">
    <property type="term" value="P:porphyrin-containing compound biosynthetic process"/>
    <property type="evidence" value="ECO:0007669"/>
    <property type="project" value="InterPro"/>
</dbReference>
<dbReference type="RefSeq" id="WP_288184325.1">
    <property type="nucleotide sequence ID" value="NZ_LT608335.1"/>
</dbReference>
<dbReference type="InterPro" id="IPR038071">
    <property type="entry name" value="UROD/MetE-like_sf"/>
</dbReference>
<gene>
    <name evidence="2" type="primary">mtaA</name>
    <name evidence="2" type="ORF">KL86SPO_31438</name>
</gene>
<dbReference type="CDD" id="cd03465">
    <property type="entry name" value="URO-D_like"/>
    <property type="match status" value="1"/>
</dbReference>
<keyword evidence="2" id="KW-0808">Transferase</keyword>
<dbReference type="AlphaFoldDB" id="A0A212LV25"/>
<dbReference type="InterPro" id="IPR052024">
    <property type="entry name" value="Methanogen_methyltrans"/>
</dbReference>
<feature type="domain" description="Uroporphyrinogen decarboxylase (URO-D)" evidence="1">
    <location>
        <begin position="7"/>
        <end position="341"/>
    </location>
</feature>